<reference evidence="4" key="1">
    <citation type="submission" date="2021-06" db="EMBL/GenBank/DDBJ databases">
        <authorList>
            <person name="Hodson N. C."/>
            <person name="Mongue J. A."/>
            <person name="Jaron S. K."/>
        </authorList>
    </citation>
    <scope>NUCLEOTIDE SEQUENCE</scope>
</reference>
<dbReference type="OrthoDB" id="10012704at2759"/>
<dbReference type="InterPro" id="IPR034753">
    <property type="entry name" value="hSac2"/>
</dbReference>
<feature type="region of interest" description="Disordered" evidence="2">
    <location>
        <begin position="297"/>
        <end position="332"/>
    </location>
</feature>
<feature type="region of interest" description="Disordered" evidence="2">
    <location>
        <begin position="79"/>
        <end position="142"/>
    </location>
</feature>
<sequence length="463" mass="51465">MDFRLFSRDHTTHSQALSDEESLEDHSGLEDFQGVTLQLDENDLTSQSQTPGTPYSSSNRYAVENHAKWQEEREALLSNSNSKDGNGVPRISITPMTPPSTGASPTDEHSTVSLNSTNNGSPMYQSNYTTGGTSSNASNQYWRPQSPLLPSVEFEAKEFFAFRDSIIQNVMDEVQSLVDPSLDGSVRGTWLLTEIDHWNNEKERILLLCTKTIVIVKYDFIAMKQEEHRRVYLCIIDTIIQGELKYPERSLTPRLSGIAGGLVGVVKDCIIPSVQGTVQSVGNVVLYRNAKPSAAPMINESEAESNVKPPETDPVSTMTERPNSDGDGGITSPKTSIMSALSLENFEPRSRNVQGVRIMWNQDLPLSFTQKWNPFNKSIPWITFTSHPLLWHKGGGGGINRSFDVDSFSREFIDILSHSGGDNSPCCRVEYKPIIIETYVGLTSLFHNANGLGFYKVRGRISF</sequence>
<accession>A0A8J2JQ24</accession>
<proteinExistence type="inferred from homology"/>
<dbReference type="PANTHER" id="PTHR31108:SF1">
    <property type="entry name" value="HSAC2 DOMAIN-CONTAINING PROTEIN"/>
    <property type="match status" value="1"/>
</dbReference>
<dbReference type="InterPro" id="IPR040242">
    <property type="entry name" value="TPRG1-like"/>
</dbReference>
<feature type="compositionally biased region" description="Basic and acidic residues" evidence="2">
    <location>
        <begin position="1"/>
        <end position="12"/>
    </location>
</feature>
<feature type="compositionally biased region" description="Polar residues" evidence="2">
    <location>
        <begin position="111"/>
        <end position="142"/>
    </location>
</feature>
<feature type="region of interest" description="Disordered" evidence="2">
    <location>
        <begin position="1"/>
        <end position="60"/>
    </location>
</feature>
<feature type="domain" description="HSac2" evidence="3">
    <location>
        <begin position="161"/>
        <end position="318"/>
    </location>
</feature>
<keyword evidence="5" id="KW-1185">Reference proteome</keyword>
<dbReference type="PANTHER" id="PTHR31108">
    <property type="entry name" value="TUMOR PROTEIN P63-REGULATED GENE 1-LIKE PROTEIN"/>
    <property type="match status" value="1"/>
</dbReference>
<evidence type="ECO:0000256" key="1">
    <source>
        <dbReference type="ARBA" id="ARBA00009163"/>
    </source>
</evidence>
<comment type="similarity">
    <text evidence="1">Belongs to the TPRG1 family.</text>
</comment>
<dbReference type="GO" id="GO:0005737">
    <property type="term" value="C:cytoplasm"/>
    <property type="evidence" value="ECO:0007669"/>
    <property type="project" value="TreeGrafter"/>
</dbReference>
<organism evidence="4 5">
    <name type="scientific">Allacma fusca</name>
    <dbReference type="NCBI Taxonomy" id="39272"/>
    <lineage>
        <taxon>Eukaryota</taxon>
        <taxon>Metazoa</taxon>
        <taxon>Ecdysozoa</taxon>
        <taxon>Arthropoda</taxon>
        <taxon>Hexapoda</taxon>
        <taxon>Collembola</taxon>
        <taxon>Symphypleona</taxon>
        <taxon>Sminthuridae</taxon>
        <taxon>Allacma</taxon>
    </lineage>
</organism>
<dbReference type="Pfam" id="PF12456">
    <property type="entry name" value="hSac2"/>
    <property type="match status" value="1"/>
</dbReference>
<gene>
    <name evidence="4" type="ORF">AFUS01_LOCUS13176</name>
</gene>
<evidence type="ECO:0000259" key="3">
    <source>
        <dbReference type="PROSITE" id="PS51791"/>
    </source>
</evidence>
<evidence type="ECO:0000313" key="4">
    <source>
        <dbReference type="EMBL" id="CAG7724139.1"/>
    </source>
</evidence>
<dbReference type="AlphaFoldDB" id="A0A8J2JQ24"/>
<comment type="caution">
    <text evidence="4">The sequence shown here is derived from an EMBL/GenBank/DDBJ whole genome shotgun (WGS) entry which is preliminary data.</text>
</comment>
<protein>
    <recommendedName>
        <fullName evidence="3">HSac2 domain-containing protein</fullName>
    </recommendedName>
</protein>
<dbReference type="Proteomes" id="UP000708208">
    <property type="component" value="Unassembled WGS sequence"/>
</dbReference>
<dbReference type="EMBL" id="CAJVCH010106029">
    <property type="protein sequence ID" value="CAG7724139.1"/>
    <property type="molecule type" value="Genomic_DNA"/>
</dbReference>
<name>A0A8J2JQ24_9HEXA</name>
<evidence type="ECO:0000313" key="5">
    <source>
        <dbReference type="Proteomes" id="UP000708208"/>
    </source>
</evidence>
<evidence type="ECO:0000256" key="2">
    <source>
        <dbReference type="SAM" id="MobiDB-lite"/>
    </source>
</evidence>
<dbReference type="PROSITE" id="PS51791">
    <property type="entry name" value="HSAC2"/>
    <property type="match status" value="1"/>
</dbReference>
<feature type="compositionally biased region" description="Polar residues" evidence="2">
    <location>
        <begin position="44"/>
        <end position="60"/>
    </location>
</feature>
<dbReference type="InterPro" id="IPR022158">
    <property type="entry name" value="Inositol_phosphatase"/>
</dbReference>